<sequence length="113" mass="11715">MLRCRRAQPLVLGAEAGETAVGRLGVAEREIHPLARMARRRGGAIDPCRGGQAEPAEHEITRGTPEVVIAGETAKGDVELLPAGGRDAQPVQREEIARRSGAGSKGETGGGEG</sequence>
<protein>
    <submittedName>
        <fullName evidence="2">Uncharacterized protein</fullName>
    </submittedName>
</protein>
<feature type="compositionally biased region" description="Gly residues" evidence="1">
    <location>
        <begin position="103"/>
        <end position="113"/>
    </location>
</feature>
<evidence type="ECO:0000256" key="1">
    <source>
        <dbReference type="SAM" id="MobiDB-lite"/>
    </source>
</evidence>
<name>A0A644UM68_9ZZZZ</name>
<gene>
    <name evidence="2" type="ORF">SDC9_26042</name>
</gene>
<proteinExistence type="predicted"/>
<comment type="caution">
    <text evidence="2">The sequence shown here is derived from an EMBL/GenBank/DDBJ whole genome shotgun (WGS) entry which is preliminary data.</text>
</comment>
<dbReference type="EMBL" id="VSSQ01000134">
    <property type="protein sequence ID" value="MPL80148.1"/>
    <property type="molecule type" value="Genomic_DNA"/>
</dbReference>
<feature type="region of interest" description="Disordered" evidence="1">
    <location>
        <begin position="80"/>
        <end position="113"/>
    </location>
</feature>
<reference evidence="2" key="1">
    <citation type="submission" date="2019-08" db="EMBL/GenBank/DDBJ databases">
        <authorList>
            <person name="Kucharzyk K."/>
            <person name="Murdoch R.W."/>
            <person name="Higgins S."/>
            <person name="Loffler F."/>
        </authorList>
    </citation>
    <scope>NUCLEOTIDE SEQUENCE</scope>
</reference>
<evidence type="ECO:0000313" key="2">
    <source>
        <dbReference type="EMBL" id="MPL80148.1"/>
    </source>
</evidence>
<feature type="region of interest" description="Disordered" evidence="1">
    <location>
        <begin position="42"/>
        <end position="63"/>
    </location>
</feature>
<organism evidence="2">
    <name type="scientific">bioreactor metagenome</name>
    <dbReference type="NCBI Taxonomy" id="1076179"/>
    <lineage>
        <taxon>unclassified sequences</taxon>
        <taxon>metagenomes</taxon>
        <taxon>ecological metagenomes</taxon>
    </lineage>
</organism>
<dbReference type="AlphaFoldDB" id="A0A644UM68"/>
<accession>A0A644UM68</accession>